<organism evidence="3 4">
    <name type="scientific">Klebsormidium nitens</name>
    <name type="common">Green alga</name>
    <name type="synonym">Ulothrix nitens</name>
    <dbReference type="NCBI Taxonomy" id="105231"/>
    <lineage>
        <taxon>Eukaryota</taxon>
        <taxon>Viridiplantae</taxon>
        <taxon>Streptophyta</taxon>
        <taxon>Klebsormidiophyceae</taxon>
        <taxon>Klebsormidiales</taxon>
        <taxon>Klebsormidiaceae</taxon>
        <taxon>Klebsormidium</taxon>
    </lineage>
</organism>
<sequence>MSTQSQVGLVVNASPLLLVRNASGVSLDVFSRSQDQGPDPGRDDFFTLANNRAADDLASAFQRAADGTSKGLSASDAFLCIRPTGAVGPSGWSDDIIRAPQTALPAWADQLVMGARSVMSEILGHRFDLAVATVSCKTLLRKVPRRDTGAVNNWADQREIVVLPTMRVRNTLPEDVAVRLHQSHDEADAWLTSLAGRAKGDRGGGLAELSGGALEEGEREDVDREESGASNGETGKDGDGTVVKPGADAEGVVPRDGGNEGSLQKAAHMNGATDANIDPGGLSDAVDSVTSKPVDSETFTGNEKQNESESGAPTKATGSVSKVKPISKAPTKKFTLSQTASFFRRAAPRNPLEGVDGSVVPGRGQEICLHGNPANAFLSVYHPELGASLEPVSLAESGLVDLTAARESLSIAGWGSSGNKSETDLEVRFGKGDNDKKGLVVVRVARDADGVLKLTLHVRYSFQNDSGAVLECVPCPQPKKKGHFGRHKGPPDAPDWPPRDHPDAASTAQIRPGTLAAWMCGSETLLVREPPRSGSSPPKATFLDIKALAGALEIDLVGEREDGKRRHLQLGLAIVTPTLGTAASAMDLTRIIRLRPRYIVLNSGSKPILVAQDGFERDPQFVRKLAPGERVAMHAQELVTDENNEDGDRRKGHSEHNGPVESPGQLHLRVRPEGSPHEWSGRLCAAALGTFYLKSRPGLQLGDPPAGDRAPLLWLAEVADDSPSLVVSIRPQTTASVPYKIENNMQQGIISFCQKGMSEMELLEPGQSVEFVWDDLAQERRLVVVVVGTQLREEVRLDKLRGWTAMRARGAARSSTFFSRFHDKVATAALKAMAGDAAEGDVSYQVSADGPTRVLRVSDQTEETSAPKEDDVATMEARVSLSSLGFTLLENVRQRRERDRARLQVAQTVNEESYSPLLYLRVIGVEVDYVSGEESVSAEVKLRRADIDVRWEGARKPVLLRPYAGFDDEKGDTLMHLAVIGSTKTTSPLHLTYFSFLLQAIEVNVDEDTLVKLVAFARTSLAPPVTKAPSTLVYFERFEVHPIKIVGSFLPGSADTEGDSAQEALRGMLHSVVRLPAVKNQKVELNGVLLTHALLTYSQLATKCAIHYYWYAMRAISLARGAEFLPPSFVSLFDDSASASLDVFFDPKAGAIDKTVGMFNLLRKEVKKRGGWSPLTSWGAGTRILGEQAAGWGVNVARVLLTEVSDSLLKGAETQGMDGLWRGFQRGVMHAAMADPMTVLQAALKGSGTHKIQLDKSLGTDEAYIEGYLQAMLDRTFRQDYLRVKLSNDQVILKNLPPNSRLTSEIIEETRNFLIGEGLIEGDSHAAVARSRRFRGEDNSLLPIARALAEELVVVIIVHKLHVRACQLLHLRTSEKEKPLPMEKPLPLPEEHKPKKEGGANIRSIVRKGAFHLALSSALAWVDGRLCRRIPNPFMRKIVSAFILSFVTERRL</sequence>
<keyword evidence="4" id="KW-1185">Reference proteome</keyword>
<feature type="region of interest" description="Disordered" evidence="1">
    <location>
        <begin position="637"/>
        <end position="674"/>
    </location>
</feature>
<evidence type="ECO:0000256" key="1">
    <source>
        <dbReference type="SAM" id="MobiDB-lite"/>
    </source>
</evidence>
<accession>A0A1Y1I7K3</accession>
<feature type="compositionally biased region" description="Basic residues" evidence="1">
    <location>
        <begin position="479"/>
        <end position="488"/>
    </location>
</feature>
<dbReference type="OMA" id="MQLRISY"/>
<dbReference type="InterPro" id="IPR009543">
    <property type="entry name" value="VPS13_VAB"/>
</dbReference>
<dbReference type="InterPro" id="IPR026847">
    <property type="entry name" value="VPS13"/>
</dbReference>
<feature type="domain" description="Vacuolar protein sorting-associated protein 13 VPS13 adaptor binding" evidence="2">
    <location>
        <begin position="587"/>
        <end position="775"/>
    </location>
</feature>
<feature type="compositionally biased region" description="Polar residues" evidence="1">
    <location>
        <begin position="288"/>
        <end position="320"/>
    </location>
</feature>
<reference evidence="3 4" key="1">
    <citation type="journal article" date="2014" name="Nat. Commun.">
        <title>Klebsormidium flaccidum genome reveals primary factors for plant terrestrial adaptation.</title>
        <authorList>
            <person name="Hori K."/>
            <person name="Maruyama F."/>
            <person name="Fujisawa T."/>
            <person name="Togashi T."/>
            <person name="Yamamoto N."/>
            <person name="Seo M."/>
            <person name="Sato S."/>
            <person name="Yamada T."/>
            <person name="Mori H."/>
            <person name="Tajima N."/>
            <person name="Moriyama T."/>
            <person name="Ikeuchi M."/>
            <person name="Watanabe M."/>
            <person name="Wada H."/>
            <person name="Kobayashi K."/>
            <person name="Saito M."/>
            <person name="Masuda T."/>
            <person name="Sasaki-Sekimoto Y."/>
            <person name="Mashiguchi K."/>
            <person name="Awai K."/>
            <person name="Shimojima M."/>
            <person name="Masuda S."/>
            <person name="Iwai M."/>
            <person name="Nobusawa T."/>
            <person name="Narise T."/>
            <person name="Kondo S."/>
            <person name="Saito H."/>
            <person name="Sato R."/>
            <person name="Murakawa M."/>
            <person name="Ihara Y."/>
            <person name="Oshima-Yamada Y."/>
            <person name="Ohtaka K."/>
            <person name="Satoh M."/>
            <person name="Sonobe K."/>
            <person name="Ishii M."/>
            <person name="Ohtani R."/>
            <person name="Kanamori-Sato M."/>
            <person name="Honoki R."/>
            <person name="Miyazaki D."/>
            <person name="Mochizuki H."/>
            <person name="Umetsu J."/>
            <person name="Higashi K."/>
            <person name="Shibata D."/>
            <person name="Kamiya Y."/>
            <person name="Sato N."/>
            <person name="Nakamura Y."/>
            <person name="Tabata S."/>
            <person name="Ida S."/>
            <person name="Kurokawa K."/>
            <person name="Ohta H."/>
        </authorList>
    </citation>
    <scope>NUCLEOTIDE SEQUENCE [LARGE SCALE GENOMIC DNA]</scope>
    <source>
        <strain evidence="3 4">NIES-2285</strain>
    </source>
</reference>
<dbReference type="PANTHER" id="PTHR16166">
    <property type="entry name" value="VACUOLAR PROTEIN SORTING-ASSOCIATED PROTEIN VPS13"/>
    <property type="match status" value="1"/>
</dbReference>
<evidence type="ECO:0000259" key="2">
    <source>
        <dbReference type="Pfam" id="PF25036"/>
    </source>
</evidence>
<dbReference type="PANTHER" id="PTHR16166:SF130">
    <property type="entry name" value="PROTEIN SORTING-ASSOCIATED PROTEIN, PUTATIVE (DUF1162)-RELATED"/>
    <property type="match status" value="1"/>
</dbReference>
<feature type="region of interest" description="Disordered" evidence="1">
    <location>
        <begin position="197"/>
        <end position="325"/>
    </location>
</feature>
<name>A0A1Y1I7K3_KLENI</name>
<evidence type="ECO:0000313" key="3">
    <source>
        <dbReference type="EMBL" id="GAQ85409.1"/>
    </source>
</evidence>
<feature type="compositionally biased region" description="Basic and acidic residues" evidence="1">
    <location>
        <begin position="646"/>
        <end position="658"/>
    </location>
</feature>
<dbReference type="OrthoDB" id="428159at2759"/>
<gene>
    <name evidence="3" type="ORF">KFL_002330185</name>
</gene>
<proteinExistence type="predicted"/>
<protein>
    <recommendedName>
        <fullName evidence="2">Vacuolar protein sorting-associated protein 13 VPS13 adaptor binding domain-containing protein</fullName>
    </recommendedName>
</protein>
<dbReference type="STRING" id="105231.A0A1Y1I7K3"/>
<evidence type="ECO:0000313" key="4">
    <source>
        <dbReference type="Proteomes" id="UP000054558"/>
    </source>
</evidence>
<feature type="region of interest" description="Disordered" evidence="1">
    <location>
        <begin position="479"/>
        <end position="506"/>
    </location>
</feature>
<dbReference type="EMBL" id="DF237182">
    <property type="protein sequence ID" value="GAQ85409.1"/>
    <property type="molecule type" value="Genomic_DNA"/>
</dbReference>
<dbReference type="Pfam" id="PF25036">
    <property type="entry name" value="VPS13_VAB"/>
    <property type="match status" value="1"/>
</dbReference>
<dbReference type="Proteomes" id="UP000054558">
    <property type="component" value="Unassembled WGS sequence"/>
</dbReference>